<keyword evidence="1" id="KW-0472">Membrane</keyword>
<dbReference type="PANTHER" id="PTHR44167:SF24">
    <property type="entry name" value="SERINE_THREONINE-PROTEIN KINASE CHK2"/>
    <property type="match status" value="1"/>
</dbReference>
<reference evidence="3 4" key="2">
    <citation type="submission" date="2020-04" db="EMBL/GenBank/DDBJ databases">
        <authorList>
            <person name="Fomenkov A."/>
            <person name="Anton B.P."/>
            <person name="Roberts R.J."/>
        </authorList>
    </citation>
    <scope>NUCLEOTIDE SEQUENCE [LARGE SCALE GENOMIC DNA]</scope>
    <source>
        <strain evidence="3 4">CCAP 1403/13f</strain>
    </source>
</reference>
<keyword evidence="3" id="KW-0723">Serine/threonine-protein kinase</keyword>
<evidence type="ECO:0000256" key="1">
    <source>
        <dbReference type="SAM" id="Phobius"/>
    </source>
</evidence>
<organism evidence="3 4">
    <name type="scientific">Dolichospermum flos-aquae CCAP 1403/13F</name>
    <dbReference type="NCBI Taxonomy" id="315271"/>
    <lineage>
        <taxon>Bacteria</taxon>
        <taxon>Bacillati</taxon>
        <taxon>Cyanobacteriota</taxon>
        <taxon>Cyanophyceae</taxon>
        <taxon>Nostocales</taxon>
        <taxon>Aphanizomenonaceae</taxon>
        <taxon>Dolichospermum</taxon>
    </lineage>
</organism>
<sequence>MIEPGDIIHNRYHVLQELGDGGFGKTFEVEDTFMNDHKVIKILTQSSDKVLGLFKQEFNVLQQLNNPGIPRVEVDAYIKFKCPHTPEALHGLVMEKIAGQDLGKWLEQNYKIPNSQQAIEWLEQLTLILSHVHSQNYLHRDIKPNNIMLKPDGQLVLIDFGIVKEFIQKTQKQTIPATMVGSLGYCSPEQEAGKEVDYTSDFFSLGRTFLHLLTGTYPGYDNFQRDRQTGKLLWQDKAPEISEEFKDLIDYLMEHDPKNRPQNTQKILRLIQKIKAGQKQVILPIPIVFFSFALNFVFLTLLAMEVTLGIGLKVLFVVVLCVIGGFLFLPLIKYLL</sequence>
<evidence type="ECO:0000259" key="2">
    <source>
        <dbReference type="PROSITE" id="PS50011"/>
    </source>
</evidence>
<dbReference type="Gene3D" id="3.30.200.20">
    <property type="entry name" value="Phosphorylase Kinase, domain 1"/>
    <property type="match status" value="1"/>
</dbReference>
<dbReference type="Gene3D" id="1.10.510.10">
    <property type="entry name" value="Transferase(Phosphotransferase) domain 1"/>
    <property type="match status" value="1"/>
</dbReference>
<feature type="transmembrane region" description="Helical" evidence="1">
    <location>
        <begin position="281"/>
        <end position="304"/>
    </location>
</feature>
<keyword evidence="1" id="KW-0812">Transmembrane</keyword>
<dbReference type="InterPro" id="IPR008271">
    <property type="entry name" value="Ser/Thr_kinase_AS"/>
</dbReference>
<dbReference type="GO" id="GO:0004674">
    <property type="term" value="F:protein serine/threonine kinase activity"/>
    <property type="evidence" value="ECO:0007669"/>
    <property type="project" value="UniProtKB-KW"/>
</dbReference>
<dbReference type="Pfam" id="PF00069">
    <property type="entry name" value="Pkinase"/>
    <property type="match status" value="1"/>
</dbReference>
<dbReference type="Proteomes" id="UP000502433">
    <property type="component" value="Chromosome"/>
</dbReference>
<dbReference type="PANTHER" id="PTHR44167">
    <property type="entry name" value="OVARIAN-SPECIFIC SERINE/THREONINE-PROTEIN KINASE LOK-RELATED"/>
    <property type="match status" value="1"/>
</dbReference>
<evidence type="ECO:0000313" key="4">
    <source>
        <dbReference type="Proteomes" id="UP000502433"/>
    </source>
</evidence>
<dbReference type="SUPFAM" id="SSF56112">
    <property type="entry name" value="Protein kinase-like (PK-like)"/>
    <property type="match status" value="1"/>
</dbReference>
<feature type="domain" description="Protein kinase" evidence="2">
    <location>
        <begin position="12"/>
        <end position="274"/>
    </location>
</feature>
<evidence type="ECO:0000313" key="3">
    <source>
        <dbReference type="EMBL" id="QJB45452.1"/>
    </source>
</evidence>
<keyword evidence="1" id="KW-1133">Transmembrane helix</keyword>
<accession>A0A6H2C0U9</accession>
<gene>
    <name evidence="3" type="ORF">HGD76_16010</name>
</gene>
<dbReference type="EMBL" id="CP051206">
    <property type="protein sequence ID" value="QJB45452.1"/>
    <property type="molecule type" value="Genomic_DNA"/>
</dbReference>
<dbReference type="GO" id="GO:0005524">
    <property type="term" value="F:ATP binding"/>
    <property type="evidence" value="ECO:0007669"/>
    <property type="project" value="InterPro"/>
</dbReference>
<feature type="transmembrane region" description="Helical" evidence="1">
    <location>
        <begin position="310"/>
        <end position="332"/>
    </location>
</feature>
<dbReference type="RefSeq" id="WP_168696369.1">
    <property type="nucleotide sequence ID" value="NZ_CP051206.1"/>
</dbReference>
<dbReference type="InterPro" id="IPR000719">
    <property type="entry name" value="Prot_kinase_dom"/>
</dbReference>
<keyword evidence="3" id="KW-0808">Transferase</keyword>
<keyword evidence="3" id="KW-0418">Kinase</keyword>
<dbReference type="SMART" id="SM00220">
    <property type="entry name" value="S_TKc"/>
    <property type="match status" value="1"/>
</dbReference>
<proteinExistence type="predicted"/>
<dbReference type="InterPro" id="IPR011009">
    <property type="entry name" value="Kinase-like_dom_sf"/>
</dbReference>
<dbReference type="PROSITE" id="PS00108">
    <property type="entry name" value="PROTEIN_KINASE_ST"/>
    <property type="match status" value="1"/>
</dbReference>
<name>A0A6H2C0U9_DOLFA</name>
<dbReference type="PROSITE" id="PS50011">
    <property type="entry name" value="PROTEIN_KINASE_DOM"/>
    <property type="match status" value="1"/>
</dbReference>
<reference evidence="3 4" key="1">
    <citation type="submission" date="2020-04" db="EMBL/GenBank/DDBJ databases">
        <title>Genome-Wide Identification of 5-Methylcytosine Sites in Bacterial Genomes By High-Throughput Sequencing of MspJI Restriction Fragments.</title>
        <authorList>
            <person name="Wu V."/>
        </authorList>
    </citation>
    <scope>NUCLEOTIDE SEQUENCE [LARGE SCALE GENOMIC DNA]</scope>
    <source>
        <strain evidence="3 4">CCAP 1403/13f</strain>
    </source>
</reference>
<dbReference type="AlphaFoldDB" id="A0A6H2C0U9"/>
<dbReference type="CDD" id="cd14014">
    <property type="entry name" value="STKc_PknB_like"/>
    <property type="match status" value="1"/>
</dbReference>
<dbReference type="KEGG" id="dfs:HGD76_16010"/>
<protein>
    <submittedName>
        <fullName evidence="3">Serine/threonine protein kinase</fullName>
    </submittedName>
</protein>